<dbReference type="InterPro" id="IPR029063">
    <property type="entry name" value="SAM-dependent_MTases_sf"/>
</dbReference>
<evidence type="ECO:0000256" key="1">
    <source>
        <dbReference type="ARBA" id="ARBA00022747"/>
    </source>
</evidence>
<dbReference type="GO" id="GO:0008170">
    <property type="term" value="F:N-methyltransferase activity"/>
    <property type="evidence" value="ECO:0007669"/>
    <property type="project" value="InterPro"/>
</dbReference>
<dbReference type="EMBL" id="DWWL01000076">
    <property type="protein sequence ID" value="HJC48719.1"/>
    <property type="molecule type" value="Genomic_DNA"/>
</dbReference>
<proteinExistence type="predicted"/>
<reference evidence="4" key="1">
    <citation type="journal article" date="2021" name="PeerJ">
        <title>Extensive microbial diversity within the chicken gut microbiome revealed by metagenomics and culture.</title>
        <authorList>
            <person name="Gilroy R."/>
            <person name="Ravi A."/>
            <person name="Getino M."/>
            <person name="Pursley I."/>
            <person name="Horton D.L."/>
            <person name="Alikhan N.F."/>
            <person name="Baker D."/>
            <person name="Gharbi K."/>
            <person name="Hall N."/>
            <person name="Watson M."/>
            <person name="Adriaenssens E.M."/>
            <person name="Foster-Nyarko E."/>
            <person name="Jarju S."/>
            <person name="Secka A."/>
            <person name="Antonio M."/>
            <person name="Oren A."/>
            <person name="Chaudhuri R.R."/>
            <person name="La Ragione R."/>
            <person name="Hildebrand F."/>
            <person name="Pallen M.J."/>
        </authorList>
    </citation>
    <scope>NUCLEOTIDE SEQUENCE</scope>
    <source>
        <strain evidence="4">CHK183-5548</strain>
    </source>
</reference>
<keyword evidence="1" id="KW-0680">Restriction system</keyword>
<dbReference type="Proteomes" id="UP000823883">
    <property type="component" value="Unassembled WGS sequence"/>
</dbReference>
<dbReference type="SUPFAM" id="SSF53335">
    <property type="entry name" value="S-adenosyl-L-methionine-dependent methyltransferases"/>
    <property type="match status" value="1"/>
</dbReference>
<evidence type="ECO:0000259" key="2">
    <source>
        <dbReference type="Pfam" id="PF02384"/>
    </source>
</evidence>
<dbReference type="InterPro" id="IPR002052">
    <property type="entry name" value="DNA_methylase_N6_adenine_CS"/>
</dbReference>
<comment type="caution">
    <text evidence="4">The sequence shown here is derived from an EMBL/GenBank/DDBJ whole genome shotgun (WGS) entry which is preliminary data.</text>
</comment>
<dbReference type="InterPro" id="IPR029464">
    <property type="entry name" value="HSDR_N"/>
</dbReference>
<sequence>MTDTKVIVIPDGKICDYIDGKFRNDTPEEYVRQTIEKRLVNEHKYLPSQIRIEYTLQVGSNKPRADIVIWDKDVTEQTQGTIKLIIECKKETVDARNAKDGIAQLQSYMSVCPNCEWGMWTNSIQKYVFRKYLDENGNICFMEYNDIPSADGNLDEVNRPSRKSLKNASDDNLLFVFKTCHNHIYVNDGMQKQPAFFELLKVIFCKIEDERNIPNPLEFYTTSEERSNPDGQLTVQKRISKIFEKVKKRHGKIFDTNDEIKLTPRSLAYIVSELQRYSLLNTNIDIKGKAYEEIVGANLRGDRGEFFTPRNVMKMVVEMINPKIDERVLDSSCGTGGFLVTAMTHVINQLEKSFSEQIGSSKQEWDADSIRTFQDKISEMASTNFFGFDINPDLVKATKMNMVMNNDGSGNILQTNSLLPPHEWTDEFKTRLADALGIKKSDIRNHNTISYFNVIVTNPPFGSKIPIKDKAILEQFELAHIWENDKTTGTWKMTDRLQSSVPPEILFIERCTQFLVPGGRMGIVLPDSILGAPGLGYIREWIIKNHRIIASIDLHADTFQPGNGTQTSVLFLQKKTKEQKDAEEKTGAMADYNIFMAMIEKVGHDKRGNPIFKHDKEGNEILVPDTNSVLVLGETGEGSRTIAHQQKKKIEDDQTPDVPPIFSEWKVQEGLSW</sequence>
<dbReference type="InterPro" id="IPR052916">
    <property type="entry name" value="Type-I_RE_MTase_Subunit"/>
</dbReference>
<evidence type="ECO:0000259" key="3">
    <source>
        <dbReference type="Pfam" id="PF13588"/>
    </source>
</evidence>
<dbReference type="PROSITE" id="PS00092">
    <property type="entry name" value="N6_MTASE"/>
    <property type="match status" value="1"/>
</dbReference>
<name>A0A9D2T7P3_9FIRM</name>
<feature type="domain" description="DNA methylase adenine-specific" evidence="2">
    <location>
        <begin position="284"/>
        <end position="581"/>
    </location>
</feature>
<gene>
    <name evidence="4" type="ORF">IAA04_11775</name>
</gene>
<organism evidence="4 5">
    <name type="scientific">Candidatus Lachnoclostridium pullistercoris</name>
    <dbReference type="NCBI Taxonomy" id="2838632"/>
    <lineage>
        <taxon>Bacteria</taxon>
        <taxon>Bacillati</taxon>
        <taxon>Bacillota</taxon>
        <taxon>Clostridia</taxon>
        <taxon>Lachnospirales</taxon>
        <taxon>Lachnospiraceae</taxon>
    </lineage>
</organism>
<evidence type="ECO:0000313" key="5">
    <source>
        <dbReference type="Proteomes" id="UP000823883"/>
    </source>
</evidence>
<dbReference type="PANTHER" id="PTHR42998">
    <property type="entry name" value="TYPE I RESTRICTION ENZYME HINDVIIP M PROTEIN-RELATED"/>
    <property type="match status" value="1"/>
</dbReference>
<dbReference type="GO" id="GO:0032259">
    <property type="term" value="P:methylation"/>
    <property type="evidence" value="ECO:0007669"/>
    <property type="project" value="UniProtKB-KW"/>
</dbReference>
<accession>A0A9D2T7P3</accession>
<dbReference type="GO" id="GO:0009307">
    <property type="term" value="P:DNA restriction-modification system"/>
    <property type="evidence" value="ECO:0007669"/>
    <property type="project" value="UniProtKB-KW"/>
</dbReference>
<dbReference type="InterPro" id="IPR003356">
    <property type="entry name" value="DNA_methylase_A-5"/>
</dbReference>
<dbReference type="Pfam" id="PF02384">
    <property type="entry name" value="N6_Mtase"/>
    <property type="match status" value="1"/>
</dbReference>
<dbReference type="Pfam" id="PF13588">
    <property type="entry name" value="HSDR_N_2"/>
    <property type="match status" value="1"/>
</dbReference>
<keyword evidence="4" id="KW-0808">Transferase</keyword>
<dbReference type="PANTHER" id="PTHR42998:SF1">
    <property type="entry name" value="TYPE I RESTRICTION ENZYME HINDI METHYLASE SUBUNIT"/>
    <property type="match status" value="1"/>
</dbReference>
<keyword evidence="4" id="KW-0489">Methyltransferase</keyword>
<dbReference type="GO" id="GO:0003677">
    <property type="term" value="F:DNA binding"/>
    <property type="evidence" value="ECO:0007669"/>
    <property type="project" value="InterPro"/>
</dbReference>
<dbReference type="AlphaFoldDB" id="A0A9D2T7P3"/>
<protein>
    <submittedName>
        <fullName evidence="4">N-6 DNA methylase</fullName>
    </submittedName>
</protein>
<reference evidence="4" key="2">
    <citation type="submission" date="2021-04" db="EMBL/GenBank/DDBJ databases">
        <authorList>
            <person name="Gilroy R."/>
        </authorList>
    </citation>
    <scope>NUCLEOTIDE SEQUENCE</scope>
    <source>
        <strain evidence="4">CHK183-5548</strain>
    </source>
</reference>
<dbReference type="PRINTS" id="PR00507">
    <property type="entry name" value="N12N6MTFRASE"/>
</dbReference>
<dbReference type="Gene3D" id="3.40.50.150">
    <property type="entry name" value="Vaccinia Virus protein VP39"/>
    <property type="match status" value="1"/>
</dbReference>
<evidence type="ECO:0000313" key="4">
    <source>
        <dbReference type="EMBL" id="HJC48719.1"/>
    </source>
</evidence>
<feature type="domain" description="Type I restriction enzyme R protein N-terminal" evidence="3">
    <location>
        <begin position="27"/>
        <end position="148"/>
    </location>
</feature>